<dbReference type="InterPro" id="IPR029030">
    <property type="entry name" value="Caspase-like_dom_sf"/>
</dbReference>
<dbReference type="InterPro" id="IPR016129">
    <property type="entry name" value="Caspase_his_AS"/>
</dbReference>
<dbReference type="GO" id="GO:0043525">
    <property type="term" value="P:positive regulation of neuron apoptotic process"/>
    <property type="evidence" value="ECO:0007669"/>
    <property type="project" value="TreeGrafter"/>
</dbReference>
<accession>A0AA39G6Q0</accession>
<evidence type="ECO:0000313" key="12">
    <source>
        <dbReference type="Proteomes" id="UP001168972"/>
    </source>
</evidence>
<evidence type="ECO:0000256" key="6">
    <source>
        <dbReference type="ARBA" id="ARBA00023145"/>
    </source>
</evidence>
<dbReference type="SUPFAM" id="SSF52129">
    <property type="entry name" value="Caspase-like"/>
    <property type="match status" value="1"/>
</dbReference>
<feature type="domain" description="Caspase family p20" evidence="10">
    <location>
        <begin position="148"/>
        <end position="271"/>
    </location>
</feature>
<dbReference type="InterPro" id="IPR001309">
    <property type="entry name" value="Pept_C14_p20"/>
</dbReference>
<reference evidence="11" key="2">
    <citation type="submission" date="2023-03" db="EMBL/GenBank/DDBJ databases">
        <authorList>
            <person name="Inwood S.N."/>
            <person name="Skelly J.G."/>
            <person name="Guhlin J."/>
            <person name="Harrop T.W.R."/>
            <person name="Goldson S.G."/>
            <person name="Dearden P.K."/>
        </authorList>
    </citation>
    <scope>NUCLEOTIDE SEQUENCE</scope>
    <source>
        <strain evidence="11">Lincoln</strain>
        <tissue evidence="11">Whole body</tissue>
    </source>
</reference>
<dbReference type="GO" id="GO:0004197">
    <property type="term" value="F:cysteine-type endopeptidase activity"/>
    <property type="evidence" value="ECO:0007669"/>
    <property type="project" value="InterPro"/>
</dbReference>
<evidence type="ECO:0000256" key="7">
    <source>
        <dbReference type="RuleBase" id="RU003971"/>
    </source>
</evidence>
<dbReference type="PROSITE" id="PS01122">
    <property type="entry name" value="CASPASE_CYS"/>
    <property type="match status" value="1"/>
</dbReference>
<dbReference type="InterPro" id="IPR002398">
    <property type="entry name" value="Pept_C14"/>
</dbReference>
<dbReference type="GO" id="GO:1990525">
    <property type="term" value="F:BIR domain binding"/>
    <property type="evidence" value="ECO:0007669"/>
    <property type="project" value="UniProtKB-ARBA"/>
</dbReference>
<evidence type="ECO:0000256" key="8">
    <source>
        <dbReference type="SAM" id="MobiDB-lite"/>
    </source>
</evidence>
<dbReference type="EMBL" id="JAQQBR010000001">
    <property type="protein sequence ID" value="KAK0182564.1"/>
    <property type="molecule type" value="Genomic_DNA"/>
</dbReference>
<dbReference type="PROSITE" id="PS50207">
    <property type="entry name" value="CASPASE_P10"/>
    <property type="match status" value="1"/>
</dbReference>
<evidence type="ECO:0008006" key="13">
    <source>
        <dbReference type="Google" id="ProtNLM"/>
    </source>
</evidence>
<keyword evidence="6" id="KW-0865">Zymogen</keyword>
<dbReference type="GO" id="GO:0005737">
    <property type="term" value="C:cytoplasm"/>
    <property type="evidence" value="ECO:0007669"/>
    <property type="project" value="TreeGrafter"/>
</dbReference>
<keyword evidence="3" id="KW-0053">Apoptosis</keyword>
<dbReference type="PROSITE" id="PS50208">
    <property type="entry name" value="CASPASE_P20"/>
    <property type="match status" value="1"/>
</dbReference>
<dbReference type="PROSITE" id="PS01121">
    <property type="entry name" value="CASPASE_HIS"/>
    <property type="match status" value="1"/>
</dbReference>
<dbReference type="InterPro" id="IPR002138">
    <property type="entry name" value="Pept_C14_p10"/>
</dbReference>
<dbReference type="SMART" id="SM00115">
    <property type="entry name" value="CASc"/>
    <property type="match status" value="1"/>
</dbReference>
<name>A0AA39G6Q0_MICHY</name>
<evidence type="ECO:0000256" key="5">
    <source>
        <dbReference type="ARBA" id="ARBA00022807"/>
    </source>
</evidence>
<dbReference type="FunFam" id="3.40.50.1460:FF:000001">
    <property type="entry name" value="Caspase-3 preproprotein"/>
    <property type="match status" value="1"/>
</dbReference>
<dbReference type="Pfam" id="PF00656">
    <property type="entry name" value="Peptidase_C14"/>
    <property type="match status" value="1"/>
</dbReference>
<dbReference type="GO" id="GO:0016322">
    <property type="term" value="P:neuron remodeling"/>
    <property type="evidence" value="ECO:0007669"/>
    <property type="project" value="UniProtKB-ARBA"/>
</dbReference>
<reference evidence="11" key="1">
    <citation type="journal article" date="2023" name="bioRxiv">
        <title>Scaffold-level genome assemblies of two parasitoid biocontrol wasps reveal the parthenogenesis mechanism and an associated novel virus.</title>
        <authorList>
            <person name="Inwood S."/>
            <person name="Skelly J."/>
            <person name="Guhlin J."/>
            <person name="Harrop T."/>
            <person name="Goldson S."/>
            <person name="Dearden P."/>
        </authorList>
    </citation>
    <scope>NUCLEOTIDE SEQUENCE</scope>
    <source>
        <strain evidence="11">Lincoln</strain>
        <tissue evidence="11">Whole body</tissue>
    </source>
</reference>
<keyword evidence="12" id="KW-1185">Reference proteome</keyword>
<dbReference type="PANTHER" id="PTHR10454">
    <property type="entry name" value="CASPASE"/>
    <property type="match status" value="1"/>
</dbReference>
<gene>
    <name evidence="11" type="ORF">PV327_000689</name>
</gene>
<sequence length="390" mass="44788">MPKRKKCKEVFNQNIIKDELFEQLMHSMEKRRRSVLRTDVIDSLGERENVLPLDNYSTPQRTAQTSIDVEESPDENNSATSDPNMNIFRPEWTVREESDLLDAGLFNPESDDSTISVESINSPNCPMELNAPLAVERDSESYNMNHKQRGKCIIFNHEVFDTGFENRDGSTLDAKRIESTFKNLGFTVEICINLKHCEVLDKINQLSAENHDDNDCICIFILTHGLAPDMIFAKDVAFRLDNIWKPFTADKCRSLAGKPKLFFFQACRGEEFDNGIQLRRGITSSRSETDNVVTSYKLPTYADFLIAHSTVQGFYSWRNPAEGTWFIQCLCDVLDEYHETTDLLKMLTICARKVATQYSSYNDVNNEMNDKKQVPSITSMLIRDLYFTPK</sequence>
<dbReference type="GO" id="GO:0045751">
    <property type="term" value="P:negative regulation of Toll signaling pathway"/>
    <property type="evidence" value="ECO:0007669"/>
    <property type="project" value="UniProtKB-ARBA"/>
</dbReference>
<dbReference type="GO" id="GO:0006508">
    <property type="term" value="P:proteolysis"/>
    <property type="evidence" value="ECO:0007669"/>
    <property type="project" value="UniProtKB-KW"/>
</dbReference>
<feature type="compositionally biased region" description="Polar residues" evidence="8">
    <location>
        <begin position="75"/>
        <end position="84"/>
    </location>
</feature>
<comment type="similarity">
    <text evidence="1 7">Belongs to the peptidase C14A family.</text>
</comment>
<feature type="compositionally biased region" description="Polar residues" evidence="8">
    <location>
        <begin position="55"/>
        <end position="67"/>
    </location>
</feature>
<feature type="region of interest" description="Disordered" evidence="8">
    <location>
        <begin position="51"/>
        <end position="86"/>
    </location>
</feature>
<evidence type="ECO:0000256" key="4">
    <source>
        <dbReference type="ARBA" id="ARBA00022801"/>
    </source>
</evidence>
<dbReference type="AlphaFoldDB" id="A0AA39G6Q0"/>
<dbReference type="Gene3D" id="3.40.50.1460">
    <property type="match status" value="1"/>
</dbReference>
<dbReference type="Proteomes" id="UP001168972">
    <property type="component" value="Unassembled WGS sequence"/>
</dbReference>
<keyword evidence="5" id="KW-0788">Thiol protease</keyword>
<dbReference type="GO" id="GO:0045476">
    <property type="term" value="P:nurse cell apoptotic process"/>
    <property type="evidence" value="ECO:0007669"/>
    <property type="project" value="UniProtKB-ARBA"/>
</dbReference>
<dbReference type="PANTHER" id="PTHR10454:SF232">
    <property type="entry name" value="AT03047P-RELATED"/>
    <property type="match status" value="1"/>
</dbReference>
<keyword evidence="4" id="KW-0378">Hydrolase</keyword>
<dbReference type="InterPro" id="IPR011600">
    <property type="entry name" value="Pept_C14_caspase"/>
</dbReference>
<evidence type="ECO:0000259" key="10">
    <source>
        <dbReference type="PROSITE" id="PS50208"/>
    </source>
</evidence>
<evidence type="ECO:0000313" key="11">
    <source>
        <dbReference type="EMBL" id="KAK0182564.1"/>
    </source>
</evidence>
<proteinExistence type="inferred from homology"/>
<protein>
    <recommendedName>
        <fullName evidence="13">Caspase-1</fullName>
    </recommendedName>
</protein>
<evidence type="ECO:0000259" key="9">
    <source>
        <dbReference type="PROSITE" id="PS50207"/>
    </source>
</evidence>
<keyword evidence="2" id="KW-0645">Protease</keyword>
<evidence type="ECO:0000256" key="1">
    <source>
        <dbReference type="ARBA" id="ARBA00010134"/>
    </source>
</evidence>
<dbReference type="InterPro" id="IPR015917">
    <property type="entry name" value="Pept_C14A"/>
</dbReference>
<evidence type="ECO:0000256" key="3">
    <source>
        <dbReference type="ARBA" id="ARBA00022703"/>
    </source>
</evidence>
<dbReference type="InterPro" id="IPR033139">
    <property type="entry name" value="Caspase_cys_AS"/>
</dbReference>
<comment type="caution">
    <text evidence="11">The sequence shown here is derived from an EMBL/GenBank/DDBJ whole genome shotgun (WGS) entry which is preliminary data.</text>
</comment>
<dbReference type="CDD" id="cd00032">
    <property type="entry name" value="CASc"/>
    <property type="match status" value="1"/>
</dbReference>
<dbReference type="PRINTS" id="PR00376">
    <property type="entry name" value="IL1BCENZYME"/>
</dbReference>
<organism evidence="11 12">
    <name type="scientific">Microctonus hyperodae</name>
    <name type="common">Parasitoid wasp</name>
    <dbReference type="NCBI Taxonomy" id="165561"/>
    <lineage>
        <taxon>Eukaryota</taxon>
        <taxon>Metazoa</taxon>
        <taxon>Ecdysozoa</taxon>
        <taxon>Arthropoda</taxon>
        <taxon>Hexapoda</taxon>
        <taxon>Insecta</taxon>
        <taxon>Pterygota</taxon>
        <taxon>Neoptera</taxon>
        <taxon>Endopterygota</taxon>
        <taxon>Hymenoptera</taxon>
        <taxon>Apocrita</taxon>
        <taxon>Ichneumonoidea</taxon>
        <taxon>Braconidae</taxon>
        <taxon>Euphorinae</taxon>
        <taxon>Microctonus</taxon>
    </lineage>
</organism>
<evidence type="ECO:0000256" key="2">
    <source>
        <dbReference type="ARBA" id="ARBA00022670"/>
    </source>
</evidence>
<feature type="domain" description="Caspase family p10" evidence="9">
    <location>
        <begin position="294"/>
        <end position="389"/>
    </location>
</feature>